<dbReference type="Proteomes" id="UP001203880">
    <property type="component" value="Unassembled WGS sequence"/>
</dbReference>
<reference evidence="6" key="1">
    <citation type="submission" date="2022-05" db="EMBL/GenBank/DDBJ databases">
        <authorList>
            <person name="Park J.-S."/>
        </authorList>
    </citation>
    <scope>NUCLEOTIDE SEQUENCE</scope>
    <source>
        <strain evidence="6">2012CJ41-6</strain>
    </source>
</reference>
<evidence type="ECO:0000256" key="1">
    <source>
        <dbReference type="ARBA" id="ARBA00005495"/>
    </source>
</evidence>
<dbReference type="InterPro" id="IPR006913">
    <property type="entry name" value="CENP-V/GFA"/>
</dbReference>
<evidence type="ECO:0000313" key="7">
    <source>
        <dbReference type="Proteomes" id="UP001203880"/>
    </source>
</evidence>
<feature type="domain" description="CENP-V/GFA" evidence="5">
    <location>
        <begin position="9"/>
        <end position="109"/>
    </location>
</feature>
<dbReference type="InterPro" id="IPR011057">
    <property type="entry name" value="Mss4-like_sf"/>
</dbReference>
<evidence type="ECO:0000256" key="4">
    <source>
        <dbReference type="ARBA" id="ARBA00023239"/>
    </source>
</evidence>
<dbReference type="EMBL" id="JAMFMB010000004">
    <property type="protein sequence ID" value="MCL6282917.1"/>
    <property type="molecule type" value="Genomic_DNA"/>
</dbReference>
<evidence type="ECO:0000313" key="6">
    <source>
        <dbReference type="EMBL" id="MCL6282917.1"/>
    </source>
</evidence>
<gene>
    <name evidence="6" type="ORF">M3P21_05165</name>
</gene>
<dbReference type="Pfam" id="PF04828">
    <property type="entry name" value="GFA"/>
    <property type="match status" value="1"/>
</dbReference>
<keyword evidence="3" id="KW-0862">Zinc</keyword>
<evidence type="ECO:0000256" key="2">
    <source>
        <dbReference type="ARBA" id="ARBA00022723"/>
    </source>
</evidence>
<dbReference type="SUPFAM" id="SSF51316">
    <property type="entry name" value="Mss4-like"/>
    <property type="match status" value="1"/>
</dbReference>
<dbReference type="PANTHER" id="PTHR33337:SF40">
    <property type="entry name" value="CENP-V_GFA DOMAIN-CONTAINING PROTEIN-RELATED"/>
    <property type="match status" value="1"/>
</dbReference>
<evidence type="ECO:0000256" key="3">
    <source>
        <dbReference type="ARBA" id="ARBA00022833"/>
    </source>
</evidence>
<keyword evidence="4" id="KW-0456">Lyase</keyword>
<proteinExistence type="inferred from homology"/>
<accession>A0ABT0Q0E2</accession>
<comment type="caution">
    <text evidence="6">The sequence shown here is derived from an EMBL/GenBank/DDBJ whole genome shotgun (WGS) entry which is preliminary data.</text>
</comment>
<dbReference type="Gene3D" id="3.90.1590.10">
    <property type="entry name" value="glutathione-dependent formaldehyde- activating enzyme (gfa)"/>
    <property type="match status" value="1"/>
</dbReference>
<dbReference type="PROSITE" id="PS51891">
    <property type="entry name" value="CENP_V_GFA"/>
    <property type="match status" value="1"/>
</dbReference>
<dbReference type="PANTHER" id="PTHR33337">
    <property type="entry name" value="GFA DOMAIN-CONTAINING PROTEIN"/>
    <property type="match status" value="1"/>
</dbReference>
<keyword evidence="7" id="KW-1185">Reference proteome</keyword>
<organism evidence="6 7">
    <name type="scientific">Ruegeria spongiae</name>
    <dbReference type="NCBI Taxonomy" id="2942209"/>
    <lineage>
        <taxon>Bacteria</taxon>
        <taxon>Pseudomonadati</taxon>
        <taxon>Pseudomonadota</taxon>
        <taxon>Alphaproteobacteria</taxon>
        <taxon>Rhodobacterales</taxon>
        <taxon>Roseobacteraceae</taxon>
        <taxon>Ruegeria</taxon>
    </lineage>
</organism>
<protein>
    <submittedName>
        <fullName evidence="6">GFA family protein</fullName>
    </submittedName>
</protein>
<sequence length="146" mass="15694">MPSDPAVFVTGRCYCGAIRLSAAAAPLTVAYCHCADCRRWTGAPVGAFAAFGRNDLTSEPALGDGASHHPGVRRWNCTRCGSPLAATFDYLPDQIYVPIGLLDQADDFPPRLHCHADKGLRWLHLADGLDRATGSGRNTLNSARDR</sequence>
<name>A0ABT0Q0E2_9RHOB</name>
<evidence type="ECO:0000259" key="5">
    <source>
        <dbReference type="PROSITE" id="PS51891"/>
    </source>
</evidence>
<dbReference type="RefSeq" id="WP_249707417.1">
    <property type="nucleotide sequence ID" value="NZ_JAMFMB010000004.1"/>
</dbReference>
<keyword evidence="2" id="KW-0479">Metal-binding</keyword>
<comment type="similarity">
    <text evidence="1">Belongs to the Gfa family.</text>
</comment>